<organism evidence="1 2">
    <name type="scientific">Nocardioides luti</name>
    <dbReference type="NCBI Taxonomy" id="2761101"/>
    <lineage>
        <taxon>Bacteria</taxon>
        <taxon>Bacillati</taxon>
        <taxon>Actinomycetota</taxon>
        <taxon>Actinomycetes</taxon>
        <taxon>Propionibacteriales</taxon>
        <taxon>Nocardioidaceae</taxon>
        <taxon>Nocardioides</taxon>
    </lineage>
</organism>
<evidence type="ECO:0000313" key="2">
    <source>
        <dbReference type="Proteomes" id="UP000523955"/>
    </source>
</evidence>
<reference evidence="1 2" key="1">
    <citation type="submission" date="2020-08" db="EMBL/GenBank/DDBJ databases">
        <authorList>
            <person name="Seo M.-J."/>
        </authorList>
    </citation>
    <scope>NUCLEOTIDE SEQUENCE [LARGE SCALE GENOMIC DNA]</scope>
    <source>
        <strain evidence="1 2">KIGAM211</strain>
    </source>
</reference>
<accession>A0A7X0VCG8</accession>
<sequence length="99" mass="10974">MKVELLYFEGCPNWTVADERLAQALTTLRRDDITVERRQVETTTQAEEFGFTGSPTIRVDGRDPFATGEQHVGLACRVYSTPKGLSGSPTVEQLVEVLS</sequence>
<dbReference type="AlphaFoldDB" id="A0A7X0VCG8"/>
<protein>
    <submittedName>
        <fullName evidence="1">Thioredoxin family protein</fullName>
    </submittedName>
</protein>
<comment type="caution">
    <text evidence="1">The sequence shown here is derived from an EMBL/GenBank/DDBJ whole genome shotgun (WGS) entry which is preliminary data.</text>
</comment>
<keyword evidence="2" id="KW-1185">Reference proteome</keyword>
<gene>
    <name evidence="1" type="ORF">H5V45_20660</name>
</gene>
<evidence type="ECO:0000313" key="1">
    <source>
        <dbReference type="EMBL" id="MBB6629741.1"/>
    </source>
</evidence>
<dbReference type="RefSeq" id="WP_185254967.1">
    <property type="nucleotide sequence ID" value="NZ_JACKXE010000002.1"/>
</dbReference>
<proteinExistence type="predicted"/>
<dbReference type="Proteomes" id="UP000523955">
    <property type="component" value="Unassembled WGS sequence"/>
</dbReference>
<dbReference type="EMBL" id="JACKXE010000002">
    <property type="protein sequence ID" value="MBB6629741.1"/>
    <property type="molecule type" value="Genomic_DNA"/>
</dbReference>
<name>A0A7X0VCG8_9ACTN</name>